<dbReference type="SUPFAM" id="SSF54236">
    <property type="entry name" value="Ubiquitin-like"/>
    <property type="match status" value="1"/>
</dbReference>
<proteinExistence type="predicted"/>
<evidence type="ECO:0000313" key="4">
    <source>
        <dbReference type="Proteomes" id="UP001610335"/>
    </source>
</evidence>
<feature type="compositionally biased region" description="Polar residues" evidence="1">
    <location>
        <begin position="189"/>
        <end position="204"/>
    </location>
</feature>
<feature type="domain" description="Rad60/SUMO-like" evidence="2">
    <location>
        <begin position="345"/>
        <end position="415"/>
    </location>
</feature>
<dbReference type="Pfam" id="PF11976">
    <property type="entry name" value="Rad60-SLD"/>
    <property type="match status" value="1"/>
</dbReference>
<protein>
    <submittedName>
        <fullName evidence="3">Ubiquitin-2 like Rad60 SUMO-like-domain-containing protein</fullName>
    </submittedName>
</protein>
<dbReference type="InterPro" id="IPR029071">
    <property type="entry name" value="Ubiquitin-like_domsf"/>
</dbReference>
<comment type="caution">
    <text evidence="3">The sequence shown here is derived from an EMBL/GenBank/DDBJ whole genome shotgun (WGS) entry which is preliminary data.</text>
</comment>
<sequence>MLIRIVRDNQPSCETTKSHYLSMRSFFNKPSWASRGNEDEDGDSEFYRRAGQTYKDIVATNKSARERRASSFQSSPHKRRRVSSSSKDGSPEGSSSGQDARSEQRDLPENPPSPYGTPRDVNRDSPPMAQQSHPDDALSMDTKGSTSPKPRASPKSPLSELRADPTPLPPTHTISNKKADTHANHRFQDQGTPSETSTSRNNVDSANDQAVVQILITSKIANTKSLIIYRKMSQSLKGVRLAWCTRQNLPKDFHSTVFLTWKGRRLFDVTTCRSLNIDAHSAFTKELSPFGDIFSDTDDICIRMEAVTEEIFAAGNRSSPNIIGFNQTPPSSTEHQNVAQQAQSTVVLKCPGFDDLKIRVPLETQIYKVIAAFREARSLSTDTDVYFAFDGGRLDPHSCLADYEIVDGDLIDVLVKKAM</sequence>
<dbReference type="Gene3D" id="3.10.20.90">
    <property type="entry name" value="Phosphatidylinositol 3-kinase Catalytic Subunit, Chain A, domain 1"/>
    <property type="match status" value="1"/>
</dbReference>
<feature type="compositionally biased region" description="Low complexity" evidence="1">
    <location>
        <begin position="83"/>
        <end position="97"/>
    </location>
</feature>
<gene>
    <name evidence="3" type="ORF">BDW59DRAFT_142771</name>
</gene>
<evidence type="ECO:0000259" key="2">
    <source>
        <dbReference type="Pfam" id="PF11976"/>
    </source>
</evidence>
<accession>A0ABR4ILG1</accession>
<organism evidence="3 4">
    <name type="scientific">Aspergillus cavernicola</name>
    <dbReference type="NCBI Taxonomy" id="176166"/>
    <lineage>
        <taxon>Eukaryota</taxon>
        <taxon>Fungi</taxon>
        <taxon>Dikarya</taxon>
        <taxon>Ascomycota</taxon>
        <taxon>Pezizomycotina</taxon>
        <taxon>Eurotiomycetes</taxon>
        <taxon>Eurotiomycetidae</taxon>
        <taxon>Eurotiales</taxon>
        <taxon>Aspergillaceae</taxon>
        <taxon>Aspergillus</taxon>
        <taxon>Aspergillus subgen. Nidulantes</taxon>
    </lineage>
</organism>
<dbReference type="InterPro" id="IPR022617">
    <property type="entry name" value="Rad60/SUMO-like_dom"/>
</dbReference>
<dbReference type="Proteomes" id="UP001610335">
    <property type="component" value="Unassembled WGS sequence"/>
</dbReference>
<name>A0ABR4ILG1_9EURO</name>
<evidence type="ECO:0000256" key="1">
    <source>
        <dbReference type="SAM" id="MobiDB-lite"/>
    </source>
</evidence>
<feature type="region of interest" description="Disordered" evidence="1">
    <location>
        <begin position="28"/>
        <end position="204"/>
    </location>
</feature>
<evidence type="ECO:0000313" key="3">
    <source>
        <dbReference type="EMBL" id="KAL2828631.1"/>
    </source>
</evidence>
<reference evidence="3 4" key="1">
    <citation type="submission" date="2024-07" db="EMBL/GenBank/DDBJ databases">
        <title>Section-level genome sequencing and comparative genomics of Aspergillus sections Usti and Cavernicolus.</title>
        <authorList>
            <consortium name="Lawrence Berkeley National Laboratory"/>
            <person name="Nybo J.L."/>
            <person name="Vesth T.C."/>
            <person name="Theobald S."/>
            <person name="Frisvad J.C."/>
            <person name="Larsen T.O."/>
            <person name="Kjaerboelling I."/>
            <person name="Rothschild-Mancinelli K."/>
            <person name="Lyhne E.K."/>
            <person name="Kogle M.E."/>
            <person name="Barry K."/>
            <person name="Clum A."/>
            <person name="Na H."/>
            <person name="Ledsgaard L."/>
            <person name="Lin J."/>
            <person name="Lipzen A."/>
            <person name="Kuo A."/>
            <person name="Riley R."/>
            <person name="Mondo S."/>
            <person name="LaButti K."/>
            <person name="Haridas S."/>
            <person name="Pangalinan J."/>
            <person name="Salamov A.A."/>
            <person name="Simmons B.A."/>
            <person name="Magnuson J.K."/>
            <person name="Chen J."/>
            <person name="Drula E."/>
            <person name="Henrissat B."/>
            <person name="Wiebenga A."/>
            <person name="Lubbers R.J."/>
            <person name="Gomes A.C."/>
            <person name="Makela M.R."/>
            <person name="Stajich J."/>
            <person name="Grigoriev I.V."/>
            <person name="Mortensen U.H."/>
            <person name="De vries R.P."/>
            <person name="Baker S.E."/>
            <person name="Andersen M.R."/>
        </authorList>
    </citation>
    <scope>NUCLEOTIDE SEQUENCE [LARGE SCALE GENOMIC DNA]</scope>
    <source>
        <strain evidence="3 4">CBS 600.67</strain>
    </source>
</reference>
<feature type="compositionally biased region" description="Basic and acidic residues" evidence="1">
    <location>
        <begin position="177"/>
        <end position="188"/>
    </location>
</feature>
<keyword evidence="4" id="KW-1185">Reference proteome</keyword>
<dbReference type="EMBL" id="JBFXLS010000019">
    <property type="protein sequence ID" value="KAL2828631.1"/>
    <property type="molecule type" value="Genomic_DNA"/>
</dbReference>
<dbReference type="CDD" id="cd01763">
    <property type="entry name" value="Ubl_SUMO_like"/>
    <property type="match status" value="1"/>
</dbReference>